<evidence type="ECO:0000313" key="3">
    <source>
        <dbReference type="EMBL" id="AGK57535.1"/>
    </source>
</evidence>
<evidence type="ECO:0000256" key="2">
    <source>
        <dbReference type="SAM" id="SignalP"/>
    </source>
</evidence>
<sequence length="371" mass="39284">MRIFRLAVAGSVAVFFAMLGSAFAAGVTFRSPDDAMKQGISAFNGGYYELALPAFEALEATKPQIARFYEARIYGDNEGAYTDHGKAYKIYAQLADELKDVDPDDDELAPIAAKALTAVSMYLRDGVSDAGVRPDVAAADRALQRAALTFNDEDAQFELAKVFLRGEGPEMAGSEDPSSKIENGRHWLSRLSRAGHPGAQAFLADLLWRGKFVQKDQTAALNLIDVAVSNASPSERVWIEDIYQKIFCNAGEGVRLQATGRVADWHKRYGRSPQLRDDKDGLDNLSAEPVRTCANGELVRPMSAPVPTTAVSSQAPIANSVSRPSRTVTIGIGVGASGFAPASGVGGPPVSSGASSGFAPAGAAAPQGEDR</sequence>
<dbReference type="eggNOG" id="COG0790">
    <property type="taxonomic scope" value="Bacteria"/>
</dbReference>
<dbReference type="OrthoDB" id="9796900at2"/>
<gene>
    <name evidence="3" type="ORF">HYPDE_29298</name>
</gene>
<name>N0BBP7_9HYPH</name>
<dbReference type="AlphaFoldDB" id="N0BBP7"/>
<reference evidence="3 4" key="1">
    <citation type="journal article" date="2013" name="Genome Announc.">
        <title>Genome sequences for three denitrifying bacterial strains isolated from a uranium- and nitrate-contaminated subsurface environment.</title>
        <authorList>
            <person name="Venkatramanan R."/>
            <person name="Prakash O."/>
            <person name="Woyke T."/>
            <person name="Chain P."/>
            <person name="Goodwin L.A."/>
            <person name="Watson D."/>
            <person name="Brooks S."/>
            <person name="Kostka J.E."/>
            <person name="Green S.J."/>
        </authorList>
    </citation>
    <scope>NUCLEOTIDE SEQUENCE [LARGE SCALE GENOMIC DNA]</scope>
    <source>
        <strain evidence="3 4">1NES1</strain>
    </source>
</reference>
<dbReference type="HOGENOM" id="CLU_747573_0_0_5"/>
<organism evidence="3 4">
    <name type="scientific">Hyphomicrobium denitrificans 1NES1</name>
    <dbReference type="NCBI Taxonomy" id="670307"/>
    <lineage>
        <taxon>Bacteria</taxon>
        <taxon>Pseudomonadati</taxon>
        <taxon>Pseudomonadota</taxon>
        <taxon>Alphaproteobacteria</taxon>
        <taxon>Hyphomicrobiales</taxon>
        <taxon>Hyphomicrobiaceae</taxon>
        <taxon>Hyphomicrobium</taxon>
    </lineage>
</organism>
<proteinExistence type="predicted"/>
<dbReference type="EMBL" id="CP005587">
    <property type="protein sequence ID" value="AGK57535.1"/>
    <property type="molecule type" value="Genomic_DNA"/>
</dbReference>
<dbReference type="SUPFAM" id="SSF81901">
    <property type="entry name" value="HCP-like"/>
    <property type="match status" value="1"/>
</dbReference>
<accession>N0BBP7</accession>
<dbReference type="Proteomes" id="UP000005952">
    <property type="component" value="Chromosome"/>
</dbReference>
<evidence type="ECO:0000256" key="1">
    <source>
        <dbReference type="SAM" id="MobiDB-lite"/>
    </source>
</evidence>
<evidence type="ECO:0000313" key="4">
    <source>
        <dbReference type="Proteomes" id="UP000005952"/>
    </source>
</evidence>
<keyword evidence="4" id="KW-1185">Reference proteome</keyword>
<keyword evidence="2" id="KW-0732">Signal</keyword>
<dbReference type="InterPro" id="IPR011990">
    <property type="entry name" value="TPR-like_helical_dom_sf"/>
</dbReference>
<dbReference type="STRING" id="670307.HYPDE_29298"/>
<dbReference type="RefSeq" id="WP_015597570.1">
    <property type="nucleotide sequence ID" value="NC_021172.1"/>
</dbReference>
<feature type="signal peptide" evidence="2">
    <location>
        <begin position="1"/>
        <end position="24"/>
    </location>
</feature>
<dbReference type="KEGG" id="hdt:HYPDE_29298"/>
<protein>
    <submittedName>
        <fullName evidence="3">Sel1 domain-containing protein repeat-containing protein</fullName>
    </submittedName>
</protein>
<feature type="region of interest" description="Disordered" evidence="1">
    <location>
        <begin position="341"/>
        <end position="371"/>
    </location>
</feature>
<feature type="chain" id="PRO_5004105526" evidence="2">
    <location>
        <begin position="25"/>
        <end position="371"/>
    </location>
</feature>
<dbReference type="Gene3D" id="1.25.40.10">
    <property type="entry name" value="Tetratricopeptide repeat domain"/>
    <property type="match status" value="1"/>
</dbReference>